<reference evidence="2 3" key="1">
    <citation type="submission" date="2024-06" db="EMBL/GenBank/DDBJ databases">
        <title>Chitinophaga defluvii sp. nov., isolated from municipal sewage.</title>
        <authorList>
            <person name="Zhang L."/>
        </authorList>
    </citation>
    <scope>NUCLEOTIDE SEQUENCE [LARGE SCALE GENOMIC DNA]</scope>
    <source>
        <strain evidence="2 3">H8</strain>
    </source>
</reference>
<evidence type="ECO:0000313" key="3">
    <source>
        <dbReference type="Proteomes" id="UP001549749"/>
    </source>
</evidence>
<protein>
    <submittedName>
        <fullName evidence="2">VOC family protein</fullName>
    </submittedName>
</protein>
<dbReference type="PANTHER" id="PTHR36503">
    <property type="entry name" value="BLR2520 PROTEIN"/>
    <property type="match status" value="1"/>
</dbReference>
<name>A0ABV2T4Z6_9BACT</name>
<keyword evidence="3" id="KW-1185">Reference proteome</keyword>
<evidence type="ECO:0000259" key="1">
    <source>
        <dbReference type="PROSITE" id="PS51819"/>
    </source>
</evidence>
<sequence>MTVAQRLSFLTIGVTDLQLVKQFYIDHFGWTPLKFDSDGVVFFKLNGFILSLFPLDELAKDAGIPNDAGNPGFKGMSLAYNLDSEKAVDDLVASLRAKGVRIVKAPEKVFWGGYSAYIADVENNLWEIAYNPFMEMDEQGNVIKM</sequence>
<dbReference type="InterPro" id="IPR029068">
    <property type="entry name" value="Glyas_Bleomycin-R_OHBP_Dase"/>
</dbReference>
<evidence type="ECO:0000313" key="2">
    <source>
        <dbReference type="EMBL" id="MET6997204.1"/>
    </source>
</evidence>
<dbReference type="EMBL" id="JBEXAC010000001">
    <property type="protein sequence ID" value="MET6997204.1"/>
    <property type="molecule type" value="Genomic_DNA"/>
</dbReference>
<proteinExistence type="predicted"/>
<dbReference type="PROSITE" id="PS51819">
    <property type="entry name" value="VOC"/>
    <property type="match status" value="1"/>
</dbReference>
<dbReference type="PANTHER" id="PTHR36503:SF1">
    <property type="entry name" value="BLR2520 PROTEIN"/>
    <property type="match status" value="1"/>
</dbReference>
<dbReference type="SUPFAM" id="SSF54593">
    <property type="entry name" value="Glyoxalase/Bleomycin resistance protein/Dihydroxybiphenyl dioxygenase"/>
    <property type="match status" value="1"/>
</dbReference>
<accession>A0ABV2T4Z6</accession>
<dbReference type="Proteomes" id="UP001549749">
    <property type="component" value="Unassembled WGS sequence"/>
</dbReference>
<dbReference type="Pfam" id="PF00903">
    <property type="entry name" value="Glyoxalase"/>
    <property type="match status" value="1"/>
</dbReference>
<dbReference type="Gene3D" id="3.10.180.10">
    <property type="entry name" value="2,3-Dihydroxybiphenyl 1,2-Dioxygenase, domain 1"/>
    <property type="match status" value="1"/>
</dbReference>
<feature type="domain" description="VOC" evidence="1">
    <location>
        <begin position="6"/>
        <end position="131"/>
    </location>
</feature>
<gene>
    <name evidence="2" type="ORF">ABR189_07475</name>
</gene>
<comment type="caution">
    <text evidence="2">The sequence shown here is derived from an EMBL/GenBank/DDBJ whole genome shotgun (WGS) entry which is preliminary data.</text>
</comment>
<dbReference type="InterPro" id="IPR004360">
    <property type="entry name" value="Glyas_Fos-R_dOase_dom"/>
</dbReference>
<dbReference type="InterPro" id="IPR037523">
    <property type="entry name" value="VOC_core"/>
</dbReference>
<dbReference type="RefSeq" id="WP_354659843.1">
    <property type="nucleotide sequence ID" value="NZ_JBEXAC010000001.1"/>
</dbReference>
<organism evidence="2 3">
    <name type="scientific">Chitinophaga defluvii</name>
    <dbReference type="NCBI Taxonomy" id="3163343"/>
    <lineage>
        <taxon>Bacteria</taxon>
        <taxon>Pseudomonadati</taxon>
        <taxon>Bacteroidota</taxon>
        <taxon>Chitinophagia</taxon>
        <taxon>Chitinophagales</taxon>
        <taxon>Chitinophagaceae</taxon>
        <taxon>Chitinophaga</taxon>
    </lineage>
</organism>